<evidence type="ECO:0000259" key="3">
    <source>
        <dbReference type="SMART" id="SM00513"/>
    </source>
</evidence>
<dbReference type="VEuPathDB" id="FungiDB:BD410DRAFT_138012"/>
<dbReference type="OrthoDB" id="5569309at2759"/>
<dbReference type="SMART" id="SM00513">
    <property type="entry name" value="SAP"/>
    <property type="match status" value="1"/>
</dbReference>
<dbReference type="EMBL" id="ML170290">
    <property type="protein sequence ID" value="TDL15099.1"/>
    <property type="molecule type" value="Genomic_DNA"/>
</dbReference>
<organism evidence="4 5">
    <name type="scientific">Rickenella mellea</name>
    <dbReference type="NCBI Taxonomy" id="50990"/>
    <lineage>
        <taxon>Eukaryota</taxon>
        <taxon>Fungi</taxon>
        <taxon>Dikarya</taxon>
        <taxon>Basidiomycota</taxon>
        <taxon>Agaricomycotina</taxon>
        <taxon>Agaricomycetes</taxon>
        <taxon>Hymenochaetales</taxon>
        <taxon>Rickenellaceae</taxon>
        <taxon>Rickenella</taxon>
    </lineage>
</organism>
<dbReference type="InterPro" id="IPR038872">
    <property type="entry name" value="Put_GTT3"/>
</dbReference>
<feature type="region of interest" description="Disordered" evidence="1">
    <location>
        <begin position="359"/>
        <end position="378"/>
    </location>
</feature>
<dbReference type="GO" id="GO:0016020">
    <property type="term" value="C:membrane"/>
    <property type="evidence" value="ECO:0007669"/>
    <property type="project" value="TreeGrafter"/>
</dbReference>
<dbReference type="AlphaFoldDB" id="A0A4Y7PKL9"/>
<keyword evidence="2" id="KW-0812">Transmembrane</keyword>
<name>A0A4Y7PKL9_9AGAM</name>
<reference evidence="4 5" key="1">
    <citation type="submission" date="2018-06" db="EMBL/GenBank/DDBJ databases">
        <title>A transcriptomic atlas of mushroom development highlights an independent origin of complex multicellularity.</title>
        <authorList>
            <consortium name="DOE Joint Genome Institute"/>
            <person name="Krizsan K."/>
            <person name="Almasi E."/>
            <person name="Merenyi Z."/>
            <person name="Sahu N."/>
            <person name="Viragh M."/>
            <person name="Koszo T."/>
            <person name="Mondo S."/>
            <person name="Kiss B."/>
            <person name="Balint B."/>
            <person name="Kues U."/>
            <person name="Barry K."/>
            <person name="Hegedus J.C."/>
            <person name="Henrissat B."/>
            <person name="Johnson J."/>
            <person name="Lipzen A."/>
            <person name="Ohm R."/>
            <person name="Nagy I."/>
            <person name="Pangilinan J."/>
            <person name="Yan J."/>
            <person name="Xiong Y."/>
            <person name="Grigoriev I.V."/>
            <person name="Hibbett D.S."/>
            <person name="Nagy L.G."/>
        </authorList>
    </citation>
    <scope>NUCLEOTIDE SEQUENCE [LARGE SCALE GENOMIC DNA]</scope>
    <source>
        <strain evidence="4 5">SZMC22713</strain>
    </source>
</reference>
<protein>
    <recommendedName>
        <fullName evidence="3">SAP domain-containing protein</fullName>
    </recommendedName>
</protein>
<dbReference type="Proteomes" id="UP000294933">
    <property type="component" value="Unassembled WGS sequence"/>
</dbReference>
<feature type="transmembrane region" description="Helical" evidence="2">
    <location>
        <begin position="229"/>
        <end position="254"/>
    </location>
</feature>
<evidence type="ECO:0000256" key="1">
    <source>
        <dbReference type="SAM" id="MobiDB-lite"/>
    </source>
</evidence>
<dbReference type="PANTHER" id="PTHR41807">
    <property type="entry name" value="GLUTATHIONE TRANSFERASE 3"/>
    <property type="match status" value="1"/>
</dbReference>
<dbReference type="PANTHER" id="PTHR41807:SF1">
    <property type="entry name" value="GLUTATHIONE TRANSFERASE 3"/>
    <property type="match status" value="1"/>
</dbReference>
<evidence type="ECO:0000313" key="4">
    <source>
        <dbReference type="EMBL" id="TDL15099.1"/>
    </source>
</evidence>
<keyword evidence="2" id="KW-0472">Membrane</keyword>
<dbReference type="Pfam" id="PF18953">
    <property type="entry name" value="SAP_new25"/>
    <property type="match status" value="1"/>
</dbReference>
<keyword evidence="2" id="KW-1133">Transmembrane helix</keyword>
<feature type="compositionally biased region" description="Low complexity" evidence="1">
    <location>
        <begin position="361"/>
        <end position="378"/>
    </location>
</feature>
<feature type="transmembrane region" description="Helical" evidence="2">
    <location>
        <begin position="191"/>
        <end position="209"/>
    </location>
</feature>
<evidence type="ECO:0000256" key="2">
    <source>
        <dbReference type="SAM" id="Phobius"/>
    </source>
</evidence>
<feature type="region of interest" description="Disordered" evidence="1">
    <location>
        <begin position="117"/>
        <end position="141"/>
    </location>
</feature>
<proteinExistence type="predicted"/>
<accession>A0A4Y7PKL9</accession>
<dbReference type="InterPro" id="IPR003034">
    <property type="entry name" value="SAP_dom"/>
</dbReference>
<gene>
    <name evidence="4" type="ORF">BD410DRAFT_138012</name>
</gene>
<sequence length="378" mass="40465">MSSSSSSLAFGGSLQPKKKAELQEIAQALKIDDTGTREELQTRIKKHLDENTRELEDDPAFAGLFASRRRGRGGSAQPQTQPPLKAPVARGLGGIKEMREESPGVDDMRDVSMMIPRAPISPGVGARPRTPESAGYSSLPPLPPSPAKSIIADAMAQPEVQAVVEMERNVIRGGFQVLAQTRALLSNGRNIVIITTIFDFVSILLTIHYDEPFPVRPITQDFKPAATAMLLATLYWAIPSLFVPSILGFLISFAPQTSPRSQSSESQSPLSTMKFDPLTSSIVRVAANLVFPIRFMALSGLGGVQTAEIETINMDVLGSNWRVFTGSLALAFTLAEAIGQAGGGGNVIKRPQGRRLLSLGSERMASPASAESPSLSRS</sequence>
<feature type="domain" description="SAP" evidence="3">
    <location>
        <begin position="14"/>
        <end position="48"/>
    </location>
</feature>
<keyword evidence="5" id="KW-1185">Reference proteome</keyword>
<evidence type="ECO:0000313" key="5">
    <source>
        <dbReference type="Proteomes" id="UP000294933"/>
    </source>
</evidence>